<comment type="caution">
    <text evidence="2">The sequence shown here is derived from an EMBL/GenBank/DDBJ whole genome shotgun (WGS) entry which is preliminary data.</text>
</comment>
<reference evidence="2 3" key="1">
    <citation type="submission" date="2008-11" db="EMBL/GenBank/DDBJ databases">
        <title>Draft genome sequence of Bacteroides pectinophilus (ATCC 43243).</title>
        <authorList>
            <person name="Sudarsanam P."/>
            <person name="Ley R."/>
            <person name="Guruge J."/>
            <person name="Turnbaugh P.J."/>
            <person name="Mahowald M."/>
            <person name="Liep D."/>
            <person name="Gordon J."/>
        </authorList>
    </citation>
    <scope>NUCLEOTIDE SEQUENCE [LARGE SCALE GENOMIC DNA]</scope>
    <source>
        <strain evidence="2 3">ATCC 43243</strain>
    </source>
</reference>
<evidence type="ECO:0000256" key="1">
    <source>
        <dbReference type="ARBA" id="ARBA00022801"/>
    </source>
</evidence>
<evidence type="ECO:0000313" key="3">
    <source>
        <dbReference type="Proteomes" id="UP000003136"/>
    </source>
</evidence>
<evidence type="ECO:0008006" key="4">
    <source>
        <dbReference type="Google" id="ProtNLM"/>
    </source>
</evidence>
<gene>
    <name evidence="2" type="ORF">BACPEC_02057</name>
</gene>
<dbReference type="eggNOG" id="COG1199">
    <property type="taxonomic scope" value="Bacteria"/>
</dbReference>
<accession>B7ASK2</accession>
<dbReference type="InterPro" id="IPR011604">
    <property type="entry name" value="PDDEXK-like_dom_sf"/>
</dbReference>
<dbReference type="Gene3D" id="3.90.320.10">
    <property type="match status" value="1"/>
</dbReference>
<organism evidence="2 3">
    <name type="scientific">[Bacteroides] pectinophilus ATCC 43243</name>
    <dbReference type="NCBI Taxonomy" id="483218"/>
    <lineage>
        <taxon>Bacteria</taxon>
        <taxon>Bacillati</taxon>
        <taxon>Bacillota</taxon>
        <taxon>Clostridia</taxon>
        <taxon>Eubacteriales</taxon>
    </lineage>
</organism>
<evidence type="ECO:0000313" key="2">
    <source>
        <dbReference type="EMBL" id="EEC57548.1"/>
    </source>
</evidence>
<sequence>MYVIKDGAIRISVRNLVEFVYNSGDIDNRTGSSQDVARMQEGARIHRAIQKKSGADYAAEVPFKINIPVHDSYIIALEGRADGVISSGDEENPDVCIDEIKTVTGDVGRVKEPVYVHKAQAMCYAYICACEMELERIRVRMTYCSIDDEAVKYFYEDFSFDEIENGSTGL</sequence>
<dbReference type="STRING" id="483218.BACPEC_02057"/>
<proteinExistence type="predicted"/>
<dbReference type="AlphaFoldDB" id="B7ASK2"/>
<dbReference type="GO" id="GO:0016787">
    <property type="term" value="F:hydrolase activity"/>
    <property type="evidence" value="ECO:0007669"/>
    <property type="project" value="UniProtKB-KW"/>
</dbReference>
<keyword evidence="1" id="KW-0378">Hydrolase</keyword>
<reference evidence="2 3" key="2">
    <citation type="submission" date="2008-11" db="EMBL/GenBank/DDBJ databases">
        <authorList>
            <person name="Fulton L."/>
            <person name="Clifton S."/>
            <person name="Fulton B."/>
            <person name="Xu J."/>
            <person name="Minx P."/>
            <person name="Pepin K.H."/>
            <person name="Johnson M."/>
            <person name="Bhonagiri V."/>
            <person name="Nash W.E."/>
            <person name="Mardis E.R."/>
            <person name="Wilson R.K."/>
        </authorList>
    </citation>
    <scope>NUCLEOTIDE SEQUENCE [LARGE SCALE GENOMIC DNA]</scope>
    <source>
        <strain evidence="2 3">ATCC 43243</strain>
    </source>
</reference>
<keyword evidence="3" id="KW-1185">Reference proteome</keyword>
<dbReference type="HOGENOM" id="CLU_098968_0_0_9"/>
<dbReference type="EMBL" id="ABVQ01000036">
    <property type="protein sequence ID" value="EEC57548.1"/>
    <property type="molecule type" value="Genomic_DNA"/>
</dbReference>
<name>B7ASK2_9FIRM</name>
<protein>
    <recommendedName>
        <fullName evidence="4">PD-(D/E)XK endonuclease-like domain-containing protein</fullName>
    </recommendedName>
</protein>
<dbReference type="Proteomes" id="UP000003136">
    <property type="component" value="Unassembled WGS sequence"/>
</dbReference>